<dbReference type="EMBL" id="BAABKC010000002">
    <property type="protein sequence ID" value="GAA5041389.1"/>
    <property type="molecule type" value="Genomic_DNA"/>
</dbReference>
<dbReference type="Gene3D" id="3.40.50.300">
    <property type="entry name" value="P-loop containing nucleotide triphosphate hydrolases"/>
    <property type="match status" value="1"/>
</dbReference>
<proteinExistence type="predicted"/>
<reference evidence="2" key="1">
    <citation type="journal article" date="2019" name="Int. J. Syst. Evol. Microbiol.">
        <title>The Global Catalogue of Microorganisms (GCM) 10K type strain sequencing project: providing services to taxonomists for standard genome sequencing and annotation.</title>
        <authorList>
            <consortium name="The Broad Institute Genomics Platform"/>
            <consortium name="The Broad Institute Genome Sequencing Center for Infectious Disease"/>
            <person name="Wu L."/>
            <person name="Ma J."/>
        </authorList>
    </citation>
    <scope>NUCLEOTIDE SEQUENCE [LARGE SCALE GENOMIC DNA]</scope>
    <source>
        <strain evidence="2">JCM 18410</strain>
    </source>
</reference>
<accession>A0ABP9JQ94</accession>
<comment type="caution">
    <text evidence="1">The sequence shown here is derived from an EMBL/GenBank/DDBJ whole genome shotgun (WGS) entry which is preliminary data.</text>
</comment>
<dbReference type="RefSeq" id="WP_345666541.1">
    <property type="nucleotide sequence ID" value="NZ_BAABKC010000002.1"/>
</dbReference>
<evidence type="ECO:0000313" key="1">
    <source>
        <dbReference type="EMBL" id="GAA5041389.1"/>
    </source>
</evidence>
<sequence>MLALDMRVVATADRVIDLGPGAWEDGSTVVAGGTPAQVAEGGVGASAKYLADALEESAALQRSA</sequence>
<protein>
    <submittedName>
        <fullName evidence="1">Uncharacterized protein</fullName>
    </submittedName>
</protein>
<organism evidence="1 2">
    <name type="scientific">Streptomyces similanensis</name>
    <dbReference type="NCBI Taxonomy" id="1274988"/>
    <lineage>
        <taxon>Bacteria</taxon>
        <taxon>Bacillati</taxon>
        <taxon>Actinomycetota</taxon>
        <taxon>Actinomycetes</taxon>
        <taxon>Kitasatosporales</taxon>
        <taxon>Streptomycetaceae</taxon>
        <taxon>Streptomyces</taxon>
    </lineage>
</organism>
<gene>
    <name evidence="1" type="ORF">GCM10023336_01470</name>
</gene>
<dbReference type="InterPro" id="IPR027417">
    <property type="entry name" value="P-loop_NTPase"/>
</dbReference>
<evidence type="ECO:0000313" key="2">
    <source>
        <dbReference type="Proteomes" id="UP001500124"/>
    </source>
</evidence>
<name>A0ABP9JQ94_9ACTN</name>
<keyword evidence="2" id="KW-1185">Reference proteome</keyword>
<dbReference type="Proteomes" id="UP001500124">
    <property type="component" value="Unassembled WGS sequence"/>
</dbReference>